<evidence type="ECO:0000313" key="9">
    <source>
        <dbReference type="Proteomes" id="UP001359886"/>
    </source>
</evidence>
<dbReference type="InterPro" id="IPR032831">
    <property type="entry name" value="LptM_cons"/>
</dbReference>
<evidence type="ECO:0000256" key="4">
    <source>
        <dbReference type="ARBA" id="ARBA00023139"/>
    </source>
</evidence>
<gene>
    <name evidence="8" type="ORF">V3330_06475</name>
</gene>
<dbReference type="Proteomes" id="UP001359886">
    <property type="component" value="Unassembled WGS sequence"/>
</dbReference>
<evidence type="ECO:0000256" key="1">
    <source>
        <dbReference type="ARBA" id="ARBA00004459"/>
    </source>
</evidence>
<keyword evidence="5" id="KW-0998">Cell outer membrane</keyword>
<accession>A0AAW9R616</accession>
<keyword evidence="3" id="KW-0472">Membrane</keyword>
<evidence type="ECO:0000256" key="7">
    <source>
        <dbReference type="SAM" id="MobiDB-lite"/>
    </source>
</evidence>
<keyword evidence="2" id="KW-0732">Signal</keyword>
<keyword evidence="6 8" id="KW-0449">Lipoprotein</keyword>
<dbReference type="NCBIfam" id="NF047847">
    <property type="entry name" value="SS_mature_LptM"/>
    <property type="match status" value="1"/>
</dbReference>
<name>A0AAW9R616_9GAMM</name>
<dbReference type="GO" id="GO:0009279">
    <property type="term" value="C:cell outer membrane"/>
    <property type="evidence" value="ECO:0007669"/>
    <property type="project" value="UniProtKB-SubCell"/>
</dbReference>
<dbReference type="AlphaFoldDB" id="A0AAW9R616"/>
<evidence type="ECO:0000256" key="5">
    <source>
        <dbReference type="ARBA" id="ARBA00023237"/>
    </source>
</evidence>
<evidence type="ECO:0000256" key="3">
    <source>
        <dbReference type="ARBA" id="ARBA00023136"/>
    </source>
</evidence>
<keyword evidence="4" id="KW-0564">Palmitate</keyword>
<dbReference type="RefSeq" id="WP_354694580.1">
    <property type="nucleotide sequence ID" value="NZ_JAZHOG010000003.1"/>
</dbReference>
<reference evidence="8 9" key="1">
    <citation type="submission" date="2024-02" db="EMBL/GenBank/DDBJ databases">
        <title>A novel Wenzhouxiangellaceae bacterium, isolated from coastal sediments.</title>
        <authorList>
            <person name="Du Z.-J."/>
            <person name="Ye Y.-Q."/>
            <person name="Zhang X.-Y."/>
        </authorList>
    </citation>
    <scope>NUCLEOTIDE SEQUENCE [LARGE SCALE GENOMIC DNA]</scope>
    <source>
        <strain evidence="8 9">CH-27</strain>
    </source>
</reference>
<dbReference type="Pfam" id="PF13627">
    <property type="entry name" value="LptM_cons"/>
    <property type="match status" value="1"/>
</dbReference>
<sequence>MSGPFRPAARAVTLTVLLALISIPALTACGQRGPLYLPGDGTPARPVSRPERTPPPLESESESGSDESMPQAGESHADEVFTDDFATEDDDG</sequence>
<dbReference type="EMBL" id="JAZHOG010000003">
    <property type="protein sequence ID" value="MEJ8567267.1"/>
    <property type="molecule type" value="Genomic_DNA"/>
</dbReference>
<feature type="region of interest" description="Disordered" evidence="7">
    <location>
        <begin position="30"/>
        <end position="92"/>
    </location>
</feature>
<organism evidence="8 9">
    <name type="scientific">Elongatibacter sediminis</name>
    <dbReference type="NCBI Taxonomy" id="3119006"/>
    <lineage>
        <taxon>Bacteria</taxon>
        <taxon>Pseudomonadati</taxon>
        <taxon>Pseudomonadota</taxon>
        <taxon>Gammaproteobacteria</taxon>
        <taxon>Chromatiales</taxon>
        <taxon>Wenzhouxiangellaceae</taxon>
        <taxon>Elongatibacter</taxon>
    </lineage>
</organism>
<feature type="compositionally biased region" description="Acidic residues" evidence="7">
    <location>
        <begin position="80"/>
        <end position="92"/>
    </location>
</feature>
<proteinExistence type="predicted"/>
<comment type="subcellular location">
    <subcellularLocation>
        <location evidence="1">Cell outer membrane</location>
        <topology evidence="1">Lipid-anchor</topology>
    </subcellularLocation>
</comment>
<protein>
    <submittedName>
        <fullName evidence="8">Lipoprotein</fullName>
    </submittedName>
</protein>
<dbReference type="PROSITE" id="PS51257">
    <property type="entry name" value="PROKAR_LIPOPROTEIN"/>
    <property type="match status" value="1"/>
</dbReference>
<evidence type="ECO:0000256" key="2">
    <source>
        <dbReference type="ARBA" id="ARBA00022729"/>
    </source>
</evidence>
<keyword evidence="9" id="KW-1185">Reference proteome</keyword>
<evidence type="ECO:0000256" key="6">
    <source>
        <dbReference type="ARBA" id="ARBA00023288"/>
    </source>
</evidence>
<evidence type="ECO:0000313" key="8">
    <source>
        <dbReference type="EMBL" id="MEJ8567267.1"/>
    </source>
</evidence>
<comment type="caution">
    <text evidence="8">The sequence shown here is derived from an EMBL/GenBank/DDBJ whole genome shotgun (WGS) entry which is preliminary data.</text>
</comment>